<proteinExistence type="predicted"/>
<evidence type="ECO:0000313" key="2">
    <source>
        <dbReference type="EMBL" id="GAG65251.1"/>
    </source>
</evidence>
<evidence type="ECO:0000256" key="1">
    <source>
        <dbReference type="SAM" id="MobiDB-lite"/>
    </source>
</evidence>
<protein>
    <submittedName>
        <fullName evidence="2">Uncharacterized protein</fullName>
    </submittedName>
</protein>
<reference evidence="2" key="1">
    <citation type="journal article" date="2014" name="Front. Microbiol.">
        <title>High frequency of phylogenetically diverse reductive dehalogenase-homologous genes in deep subseafloor sedimentary metagenomes.</title>
        <authorList>
            <person name="Kawai M."/>
            <person name="Futagami T."/>
            <person name="Toyoda A."/>
            <person name="Takaki Y."/>
            <person name="Nishi S."/>
            <person name="Hori S."/>
            <person name="Arai W."/>
            <person name="Tsubouchi T."/>
            <person name="Morono Y."/>
            <person name="Uchiyama I."/>
            <person name="Ito T."/>
            <person name="Fujiyama A."/>
            <person name="Inagaki F."/>
            <person name="Takami H."/>
        </authorList>
    </citation>
    <scope>NUCLEOTIDE SEQUENCE</scope>
    <source>
        <strain evidence="2">Expedition CK06-06</strain>
    </source>
</reference>
<organism evidence="2">
    <name type="scientific">marine sediment metagenome</name>
    <dbReference type="NCBI Taxonomy" id="412755"/>
    <lineage>
        <taxon>unclassified sequences</taxon>
        <taxon>metagenomes</taxon>
        <taxon>ecological metagenomes</taxon>
    </lineage>
</organism>
<comment type="caution">
    <text evidence="2">The sequence shown here is derived from an EMBL/GenBank/DDBJ whole genome shotgun (WGS) entry which is preliminary data.</text>
</comment>
<dbReference type="AlphaFoldDB" id="X1AZS4"/>
<name>X1AZS4_9ZZZZ</name>
<dbReference type="EMBL" id="BART01007888">
    <property type="protein sequence ID" value="GAG65251.1"/>
    <property type="molecule type" value="Genomic_DNA"/>
</dbReference>
<feature type="region of interest" description="Disordered" evidence="1">
    <location>
        <begin position="69"/>
        <end position="88"/>
    </location>
</feature>
<sequence>MGQDLGETVGKAIPNEFSKLAGAAKWIEKIPIVGQVLGIALRAVSSVDNAATAYGDDAGLINSAQAGIQGASGQSADPGRFGSGPTGGQGGIFNNIGSGLNLLNSGTGGGGGNSGGGIFGNLLGGSGGGASSFEGGSGFGGSSGFGFDSGGNQITPGVGATGGSSGGDISSILGNAGQSGGVGAGEGMPGKFNFGNFLSDDELIRQNAINAGIKNGDTNSTEGLQTIAKLAQMGGDILSNISKRDDTAQKNLKSIFPNLPKDREITKIDLISQQLLSGNPLFPTTAAPNRVGGANRRPFGGKI</sequence>
<accession>X1AZS4</accession>
<gene>
    <name evidence="2" type="ORF">S01H4_17859</name>
</gene>
<feature type="region of interest" description="Disordered" evidence="1">
    <location>
        <begin position="150"/>
        <end position="172"/>
    </location>
</feature>
<feature type="non-terminal residue" evidence="2">
    <location>
        <position position="303"/>
    </location>
</feature>